<evidence type="ECO:0000256" key="6">
    <source>
        <dbReference type="ARBA" id="ARBA00022723"/>
    </source>
</evidence>
<dbReference type="GO" id="GO:0051536">
    <property type="term" value="F:iron-sulfur cluster binding"/>
    <property type="evidence" value="ECO:0007669"/>
    <property type="project" value="UniProtKB-KW"/>
</dbReference>
<dbReference type="NCBIfam" id="NF006757">
    <property type="entry name" value="PRK09277.1"/>
    <property type="match status" value="1"/>
</dbReference>
<keyword evidence="7" id="KW-0694">RNA-binding</keyword>
<keyword evidence="8" id="KW-0408">Iron</keyword>
<keyword evidence="10" id="KW-0456">Lyase</keyword>
<feature type="domain" description="Aconitase/3-isopropylmalate dehydratase large subunit alpha/beta/alpha" evidence="12">
    <location>
        <begin position="64"/>
        <end position="552"/>
    </location>
</feature>
<dbReference type="PROSITE" id="PS00450">
    <property type="entry name" value="ACONITASE_1"/>
    <property type="match status" value="1"/>
</dbReference>
<evidence type="ECO:0000256" key="11">
    <source>
        <dbReference type="ARBA" id="ARBA00023501"/>
    </source>
</evidence>
<dbReference type="Pfam" id="PF00330">
    <property type="entry name" value="Aconitase"/>
    <property type="match status" value="1"/>
</dbReference>
<feature type="domain" description="Aconitase A/isopropylmalate dehydratase small subunit swivel" evidence="13">
    <location>
        <begin position="682"/>
        <end position="811"/>
    </location>
</feature>
<evidence type="ECO:0000313" key="14">
    <source>
        <dbReference type="EMBL" id="CAB4613742.1"/>
    </source>
</evidence>
<dbReference type="FunFam" id="3.20.19.10:FF:000001">
    <property type="entry name" value="Aconitate hydratase"/>
    <property type="match status" value="1"/>
</dbReference>
<gene>
    <name evidence="14" type="ORF">UFOPK1931_00037</name>
</gene>
<evidence type="ECO:0000256" key="10">
    <source>
        <dbReference type="ARBA" id="ARBA00023239"/>
    </source>
</evidence>
<dbReference type="CDD" id="cd01580">
    <property type="entry name" value="AcnA_IRP_Swivel"/>
    <property type="match status" value="1"/>
</dbReference>
<dbReference type="FunFam" id="3.30.499.10:FF:000009">
    <property type="entry name" value="Aconitate hydratase"/>
    <property type="match status" value="1"/>
</dbReference>
<dbReference type="PRINTS" id="PR00415">
    <property type="entry name" value="ACONITASE"/>
</dbReference>
<dbReference type="InterPro" id="IPR015931">
    <property type="entry name" value="Acnase/IPM_dHydase_lsu_aba_1/3"/>
</dbReference>
<dbReference type="Gene3D" id="6.10.190.10">
    <property type="match status" value="1"/>
</dbReference>
<keyword evidence="6" id="KW-0479">Metal-binding</keyword>
<dbReference type="InterPro" id="IPR036008">
    <property type="entry name" value="Aconitase_4Fe-4S_dom"/>
</dbReference>
<dbReference type="InterPro" id="IPR001030">
    <property type="entry name" value="Acoase/IPM_deHydtase_lsu_aba"/>
</dbReference>
<evidence type="ECO:0000256" key="1">
    <source>
        <dbReference type="ARBA" id="ARBA00001966"/>
    </source>
</evidence>
<evidence type="ECO:0000259" key="12">
    <source>
        <dbReference type="Pfam" id="PF00330"/>
    </source>
</evidence>
<dbReference type="FunFam" id="3.30.499.10:FF:000002">
    <property type="entry name" value="Aconitate hydratase"/>
    <property type="match status" value="1"/>
</dbReference>
<name>A0A6J6HJ58_9ZZZZ</name>
<evidence type="ECO:0000256" key="4">
    <source>
        <dbReference type="ARBA" id="ARBA00012926"/>
    </source>
</evidence>
<comment type="pathway">
    <text evidence="2">Carbohydrate metabolism; tricarboxylic acid cycle.</text>
</comment>
<dbReference type="PANTHER" id="PTHR11670">
    <property type="entry name" value="ACONITASE/IRON-RESPONSIVE ELEMENT FAMILY MEMBER"/>
    <property type="match status" value="1"/>
</dbReference>
<evidence type="ECO:0000256" key="7">
    <source>
        <dbReference type="ARBA" id="ARBA00022884"/>
    </source>
</evidence>
<dbReference type="SUPFAM" id="SSF52016">
    <property type="entry name" value="LeuD/IlvD-like"/>
    <property type="match status" value="1"/>
</dbReference>
<dbReference type="CDD" id="cd01586">
    <property type="entry name" value="AcnA_IRP"/>
    <property type="match status" value="1"/>
</dbReference>
<comment type="similarity">
    <text evidence="3">Belongs to the aconitase/IPM isomerase family.</text>
</comment>
<keyword evidence="5" id="KW-0816">Tricarboxylic acid cycle</keyword>
<proteinExistence type="inferred from homology"/>
<comment type="catalytic activity">
    <reaction evidence="11">
        <text>citrate = D-threo-isocitrate</text>
        <dbReference type="Rhea" id="RHEA:10336"/>
        <dbReference type="ChEBI" id="CHEBI:15562"/>
        <dbReference type="ChEBI" id="CHEBI:16947"/>
        <dbReference type="EC" id="4.2.1.3"/>
    </reaction>
</comment>
<evidence type="ECO:0000256" key="2">
    <source>
        <dbReference type="ARBA" id="ARBA00005163"/>
    </source>
</evidence>
<protein>
    <recommendedName>
        <fullName evidence="4">aconitate hydratase</fullName>
        <ecNumber evidence="4">4.2.1.3</ecNumber>
    </recommendedName>
</protein>
<evidence type="ECO:0000259" key="13">
    <source>
        <dbReference type="Pfam" id="PF00694"/>
    </source>
</evidence>
<dbReference type="NCBIfam" id="NF009520">
    <property type="entry name" value="PRK12881.1"/>
    <property type="match status" value="1"/>
</dbReference>
<organism evidence="14">
    <name type="scientific">freshwater metagenome</name>
    <dbReference type="NCBI Taxonomy" id="449393"/>
    <lineage>
        <taxon>unclassified sequences</taxon>
        <taxon>metagenomes</taxon>
        <taxon>ecological metagenomes</taxon>
    </lineage>
</organism>
<dbReference type="GO" id="GO:0003994">
    <property type="term" value="F:aconitate hydratase activity"/>
    <property type="evidence" value="ECO:0007669"/>
    <property type="project" value="UniProtKB-EC"/>
</dbReference>
<dbReference type="Gene3D" id="3.20.19.10">
    <property type="entry name" value="Aconitase, domain 4"/>
    <property type="match status" value="1"/>
</dbReference>
<sequence>MSKIDSFGVARELEVSGKKYRIFDLSKLDAKTLPYSLKILLENLLRTEDGANVTSSHVQSIIDWDPKAEPDTEIQFTPARVIMQDFTGVPCVVDLATMREAMVELGGDPKKINPLAPAELVIDHSVVIDVAGSADAFERNVEYEYQRNEERYQFLRWGQMAFDDFKVVPPGTGIVHQVNIEYLARTVMTREVDGVLQAYPDSCVGTDSHTTMVNGLGVLGWGVGGIEAEAAMLGQPVSMLIPKVVGFKLTGQIPMGATATDVVLTITEQLRKHGVVGKFVEFYGAGVASVPLANRATIGNMSPEFGSTVAIFPIDSVTLDYLRFTGRSEQEIALVEAYSKAQGLWHDPAIEPRYSEYLELDLSTVVPSIAGPKRPQDRIELSSSKRKFSEDIKAYSAVASNPAKVKGKDFAMDHGHVSIASITSCTNTSNPSVMLAAGLLARKAVAKGLTAKPWVKTSLAPGSKVVTDYYDKSGLTKDLDALGFQLVGYGCTTCIGNSGPLDQEISDAVNANDLAVTAVLSGNRNFEGRINPDVKMNYLASPPLVIAYALAGTMDFDFEKDSLGTGSDGSEVYLKDIWPSPTEVQDTIDSSINSGMFTKQYAGVFEGDKRWQSLKTPTGDTFAWDAKSTYVRKPPYFDGMTMNPAPVTNISGARVLAKLGDSVTTDHISPAGSIKADSPAGKYLTDHGVSRVDFNSYGSRRGNHEVMIRGTFANIRLRNQLLDNVEGGYTRDFTKSDGAQSFIYDASENYQAAGIPLVILAGKEYGSGSSRDWAAKGTSLLGVRAVITESFERIHRSNLIGMGVLPLQFPAGSSAESLGLDGTEIFEIEGVDQLNNGVTPKTLKVTAKPSAHSAPGKAEVRFDAVLRIDTPGEADYFRHGGILQYVLRSLVSA</sequence>
<dbReference type="NCBIfam" id="TIGR01341">
    <property type="entry name" value="aconitase_1"/>
    <property type="match status" value="1"/>
</dbReference>
<accession>A0A6J6HJ58</accession>
<evidence type="ECO:0000256" key="9">
    <source>
        <dbReference type="ARBA" id="ARBA00023014"/>
    </source>
</evidence>
<dbReference type="Pfam" id="PF00694">
    <property type="entry name" value="Aconitase_C"/>
    <property type="match status" value="1"/>
</dbReference>
<dbReference type="AlphaFoldDB" id="A0A6J6HJ58"/>
<reference evidence="14" key="1">
    <citation type="submission" date="2020-05" db="EMBL/GenBank/DDBJ databases">
        <authorList>
            <person name="Chiriac C."/>
            <person name="Salcher M."/>
            <person name="Ghai R."/>
            <person name="Kavagutti S V."/>
        </authorList>
    </citation>
    <scope>NUCLEOTIDE SEQUENCE</scope>
</reference>
<dbReference type="InterPro" id="IPR015928">
    <property type="entry name" value="Aconitase/3IPM_dehydase_swvl"/>
</dbReference>
<dbReference type="GO" id="GO:0046872">
    <property type="term" value="F:metal ion binding"/>
    <property type="evidence" value="ECO:0007669"/>
    <property type="project" value="UniProtKB-KW"/>
</dbReference>
<dbReference type="InterPro" id="IPR044137">
    <property type="entry name" value="AcnA_IRP_Swivel"/>
</dbReference>
<dbReference type="Gene3D" id="3.30.499.10">
    <property type="entry name" value="Aconitase, domain 3"/>
    <property type="match status" value="2"/>
</dbReference>
<dbReference type="GO" id="GO:0006099">
    <property type="term" value="P:tricarboxylic acid cycle"/>
    <property type="evidence" value="ECO:0007669"/>
    <property type="project" value="UniProtKB-KW"/>
</dbReference>
<dbReference type="InterPro" id="IPR006249">
    <property type="entry name" value="Aconitase/IRP2"/>
</dbReference>
<dbReference type="PROSITE" id="PS01244">
    <property type="entry name" value="ACONITASE_2"/>
    <property type="match status" value="1"/>
</dbReference>
<evidence type="ECO:0000256" key="3">
    <source>
        <dbReference type="ARBA" id="ARBA00007185"/>
    </source>
</evidence>
<keyword evidence="9" id="KW-0411">Iron-sulfur</keyword>
<dbReference type="SUPFAM" id="SSF53732">
    <property type="entry name" value="Aconitase iron-sulfur domain"/>
    <property type="match status" value="1"/>
</dbReference>
<comment type="cofactor">
    <cofactor evidence="1">
        <name>[4Fe-4S] cluster</name>
        <dbReference type="ChEBI" id="CHEBI:49883"/>
    </cofactor>
</comment>
<evidence type="ECO:0000256" key="8">
    <source>
        <dbReference type="ARBA" id="ARBA00023004"/>
    </source>
</evidence>
<evidence type="ECO:0000256" key="5">
    <source>
        <dbReference type="ARBA" id="ARBA00022532"/>
    </source>
</evidence>
<dbReference type="EC" id="4.2.1.3" evidence="4"/>
<dbReference type="GO" id="GO:0003723">
    <property type="term" value="F:RNA binding"/>
    <property type="evidence" value="ECO:0007669"/>
    <property type="project" value="UniProtKB-KW"/>
</dbReference>
<dbReference type="InterPro" id="IPR018136">
    <property type="entry name" value="Aconitase_4Fe-4S_BS"/>
</dbReference>
<dbReference type="EMBL" id="CAEZVE010000003">
    <property type="protein sequence ID" value="CAB4613742.1"/>
    <property type="molecule type" value="Genomic_DNA"/>
</dbReference>
<dbReference type="InterPro" id="IPR000573">
    <property type="entry name" value="AconitaseA/IPMdHydase_ssu_swvl"/>
</dbReference>